<keyword evidence="16 17" id="KW-0539">Nucleus</keyword>
<evidence type="ECO:0000256" key="9">
    <source>
        <dbReference type="ARBA" id="ARBA00022763"/>
    </source>
</evidence>
<keyword evidence="9 17" id="KW-0227">DNA damage</keyword>
<evidence type="ECO:0000256" key="11">
    <source>
        <dbReference type="ARBA" id="ARBA00022786"/>
    </source>
</evidence>
<dbReference type="InterPro" id="IPR013083">
    <property type="entry name" value="Znf_RING/FYVE/PHD"/>
</dbReference>
<dbReference type="GO" id="GO:0030915">
    <property type="term" value="C:Smc5-Smc6 complex"/>
    <property type="evidence" value="ECO:0007669"/>
    <property type="project" value="UniProtKB-UniRule"/>
</dbReference>
<evidence type="ECO:0000256" key="1">
    <source>
        <dbReference type="ARBA" id="ARBA00000900"/>
    </source>
</evidence>
<evidence type="ECO:0000256" key="8">
    <source>
        <dbReference type="ARBA" id="ARBA00022723"/>
    </source>
</evidence>
<dbReference type="PANTHER" id="PTHR20973:SF0">
    <property type="entry name" value="NON-STRUCTURAL MAINTENANCE OF CHROMOSOMES ELEMENT 1 HOMOLOG"/>
    <property type="match status" value="1"/>
</dbReference>
<sequence length="238" mass="26883">MTIYGDHHRTFVQVMLSRKVIFVRELEDVIRSCHEKFSVPCFAVDNQQQLAKFISDINAVISSFHMRIKGGVSEDNGSHFYALLNMKNDELSKRATKFSPNEMKFFKKLVVKIVESDTGSIASTEVLNSVYEDNEETLKLSAAEDLLSRMTELGCLVQNEGKISFGPLAQLELEPYLREYFGDDLPKCHVCKQMCIKGVLCPNPDCSVKIHRHCAASMGRSGRSTSSCCPRCKQAWEQ</sequence>
<dbReference type="GO" id="GO:0000781">
    <property type="term" value="C:chromosome, telomeric region"/>
    <property type="evidence" value="ECO:0007669"/>
    <property type="project" value="UniProtKB-SubCell"/>
</dbReference>
<dbReference type="InterPro" id="IPR036388">
    <property type="entry name" value="WH-like_DNA-bd_sf"/>
</dbReference>
<keyword evidence="14 17" id="KW-0233">DNA recombination</keyword>
<keyword evidence="11 17" id="KW-0833">Ubl conjugation pathway</keyword>
<dbReference type="GO" id="GO:0005634">
    <property type="term" value="C:nucleus"/>
    <property type="evidence" value="ECO:0007669"/>
    <property type="project" value="UniProtKB-SubCell"/>
</dbReference>
<dbReference type="Gene3D" id="3.90.1150.220">
    <property type="match status" value="1"/>
</dbReference>
<keyword evidence="10 17" id="KW-0863">Zinc-finger</keyword>
<keyword evidence="7 17" id="KW-0808">Transferase</keyword>
<dbReference type="FunFam" id="1.10.10.10:FF:000270">
    <property type="entry name" value="Non-structural maintenance of chromosomes element 1 homolog"/>
    <property type="match status" value="1"/>
</dbReference>
<dbReference type="Gene3D" id="1.10.10.10">
    <property type="entry name" value="Winged helix-like DNA-binding domain superfamily/Winged helix DNA-binding domain"/>
    <property type="match status" value="1"/>
</dbReference>
<evidence type="ECO:0000256" key="3">
    <source>
        <dbReference type="ARBA" id="ARBA00004574"/>
    </source>
</evidence>
<keyword evidence="12 17" id="KW-0862">Zinc</keyword>
<dbReference type="EMBL" id="GBBM01002316">
    <property type="protein sequence ID" value="JAC33102.1"/>
    <property type="molecule type" value="mRNA"/>
</dbReference>
<keyword evidence="13" id="KW-0779">Telomere</keyword>
<dbReference type="CDD" id="cd16493">
    <property type="entry name" value="RING-CH-C4HC3_NSE1"/>
    <property type="match status" value="1"/>
</dbReference>
<dbReference type="GO" id="GO:0061630">
    <property type="term" value="F:ubiquitin protein ligase activity"/>
    <property type="evidence" value="ECO:0007669"/>
    <property type="project" value="UniProtKB-EC"/>
</dbReference>
<dbReference type="AlphaFoldDB" id="A0A023GGM2"/>
<evidence type="ECO:0000256" key="2">
    <source>
        <dbReference type="ARBA" id="ARBA00004123"/>
    </source>
</evidence>
<keyword evidence="8 17" id="KW-0479">Metal-binding</keyword>
<accession>A0A023GGM2</accession>
<dbReference type="InterPro" id="IPR014857">
    <property type="entry name" value="Nse1_RING_C4HC3-type"/>
</dbReference>
<evidence type="ECO:0000256" key="7">
    <source>
        <dbReference type="ARBA" id="ARBA00022679"/>
    </source>
</evidence>
<evidence type="ECO:0000256" key="6">
    <source>
        <dbReference type="ARBA" id="ARBA00019422"/>
    </source>
</evidence>
<evidence type="ECO:0000256" key="15">
    <source>
        <dbReference type="ARBA" id="ARBA00023204"/>
    </source>
</evidence>
<dbReference type="PANTHER" id="PTHR20973">
    <property type="entry name" value="NON-SMC ELEMENT 1-RELATED"/>
    <property type="match status" value="1"/>
</dbReference>
<comment type="catalytic activity">
    <reaction evidence="1 17">
        <text>S-ubiquitinyl-[E2 ubiquitin-conjugating enzyme]-L-cysteine + [acceptor protein]-L-lysine = [E2 ubiquitin-conjugating enzyme]-L-cysteine + N(6)-ubiquitinyl-[acceptor protein]-L-lysine.</text>
        <dbReference type="EC" id="2.3.2.27"/>
    </reaction>
</comment>
<evidence type="ECO:0000256" key="13">
    <source>
        <dbReference type="ARBA" id="ARBA00022895"/>
    </source>
</evidence>
<dbReference type="Gene3D" id="3.30.40.10">
    <property type="entry name" value="Zinc/RING finger domain, C3HC4 (zinc finger)"/>
    <property type="match status" value="1"/>
</dbReference>
<evidence type="ECO:0000256" key="4">
    <source>
        <dbReference type="ARBA" id="ARBA00010258"/>
    </source>
</evidence>
<evidence type="ECO:0000313" key="19">
    <source>
        <dbReference type="EMBL" id="JAC33102.1"/>
    </source>
</evidence>
<dbReference type="EC" id="2.3.2.27" evidence="5 17"/>
<protein>
    <recommendedName>
        <fullName evidence="6 17">Non-structural maintenance of chromosomes element 1 homolog</fullName>
        <ecNumber evidence="5 17">2.3.2.27</ecNumber>
    </recommendedName>
</protein>
<proteinExistence type="evidence at transcript level"/>
<dbReference type="Pfam" id="PF07574">
    <property type="entry name" value="SMC_Nse1"/>
    <property type="match status" value="1"/>
</dbReference>
<dbReference type="GO" id="GO:0000724">
    <property type="term" value="P:double-strand break repair via homologous recombination"/>
    <property type="evidence" value="ECO:0007669"/>
    <property type="project" value="TreeGrafter"/>
</dbReference>
<evidence type="ECO:0000256" key="12">
    <source>
        <dbReference type="ARBA" id="ARBA00022833"/>
    </source>
</evidence>
<comment type="subcellular location">
    <subcellularLocation>
        <location evidence="3">Chromosome</location>
        <location evidence="3">Telomere</location>
    </subcellularLocation>
    <subcellularLocation>
        <location evidence="2 17">Nucleus</location>
    </subcellularLocation>
</comment>
<dbReference type="Pfam" id="PF08746">
    <property type="entry name" value="zf-RING-like"/>
    <property type="match status" value="1"/>
</dbReference>
<comment type="subunit">
    <text evidence="17">Component of the Smc5-Smc6 complex.</text>
</comment>
<keyword evidence="13" id="KW-0158">Chromosome</keyword>
<comment type="similarity">
    <text evidence="4 17">Belongs to the NSE1 family.</text>
</comment>
<evidence type="ECO:0000256" key="14">
    <source>
        <dbReference type="ARBA" id="ARBA00023172"/>
    </source>
</evidence>
<evidence type="ECO:0000256" key="5">
    <source>
        <dbReference type="ARBA" id="ARBA00012483"/>
    </source>
</evidence>
<evidence type="ECO:0000256" key="16">
    <source>
        <dbReference type="ARBA" id="ARBA00023242"/>
    </source>
</evidence>
<reference evidence="19" key="1">
    <citation type="submission" date="2014-03" db="EMBL/GenBank/DDBJ databases">
        <title>The sialotranscriptome of Amblyomma triste, Amblyomma parvum and Amblyomma cajennense ticks, uncovered by 454-based RNA-seq.</title>
        <authorList>
            <person name="Garcia G.R."/>
            <person name="Gardinassi L.G."/>
            <person name="Ribeiro J.M."/>
            <person name="Anatriello E."/>
            <person name="Ferreira B.R."/>
            <person name="Moreira H.N."/>
            <person name="Mafra C."/>
            <person name="Olegario M.M."/>
            <person name="Szabo P.J."/>
            <person name="Miranda-Santos I.K."/>
            <person name="Maruyama S.R."/>
        </authorList>
    </citation>
    <scope>NUCLEOTIDE SEQUENCE</scope>
    <source>
        <strain evidence="19">Mato Grasso do Sul</strain>
        <tissue evidence="19">Salivary glands</tissue>
    </source>
</reference>
<feature type="domain" description="Non-structural maintenance of chromosomes element 1 RING C4HC3-type" evidence="18">
    <location>
        <begin position="188"/>
        <end position="232"/>
    </location>
</feature>
<dbReference type="GO" id="GO:0008270">
    <property type="term" value="F:zinc ion binding"/>
    <property type="evidence" value="ECO:0007669"/>
    <property type="project" value="UniProtKB-KW"/>
</dbReference>
<evidence type="ECO:0000259" key="18">
    <source>
        <dbReference type="Pfam" id="PF08746"/>
    </source>
</evidence>
<dbReference type="InterPro" id="IPR011513">
    <property type="entry name" value="Nse1"/>
</dbReference>
<name>A0A023GGM2_AMBTT</name>
<organism evidence="19">
    <name type="scientific">Amblyomma triste</name>
    <name type="common">Neotropical tick</name>
    <dbReference type="NCBI Taxonomy" id="251400"/>
    <lineage>
        <taxon>Eukaryota</taxon>
        <taxon>Metazoa</taxon>
        <taxon>Ecdysozoa</taxon>
        <taxon>Arthropoda</taxon>
        <taxon>Chelicerata</taxon>
        <taxon>Arachnida</taxon>
        <taxon>Acari</taxon>
        <taxon>Parasitiformes</taxon>
        <taxon>Ixodida</taxon>
        <taxon>Ixodoidea</taxon>
        <taxon>Ixodidae</taxon>
        <taxon>Amblyomminae</taxon>
        <taxon>Amblyomma</taxon>
    </lineage>
</organism>
<keyword evidence="15 17" id="KW-0234">DNA repair</keyword>
<evidence type="ECO:0000256" key="17">
    <source>
        <dbReference type="RuleBase" id="RU368018"/>
    </source>
</evidence>
<evidence type="ECO:0000256" key="10">
    <source>
        <dbReference type="ARBA" id="ARBA00022771"/>
    </source>
</evidence>